<dbReference type="Pfam" id="PF13649">
    <property type="entry name" value="Methyltransf_25"/>
    <property type="match status" value="1"/>
</dbReference>
<dbReference type="RefSeq" id="WP_078486039.1">
    <property type="nucleotide sequence ID" value="NZ_MPRJ01000012.1"/>
</dbReference>
<feature type="domain" description="Methyltransferase" evidence="1">
    <location>
        <begin position="37"/>
        <end position="136"/>
    </location>
</feature>
<dbReference type="InterPro" id="IPR041698">
    <property type="entry name" value="Methyltransf_25"/>
</dbReference>
<dbReference type="PANTHER" id="PTHR42912:SF80">
    <property type="entry name" value="METHYLTRANSFERASE DOMAIN-CONTAINING PROTEIN"/>
    <property type="match status" value="1"/>
</dbReference>
<dbReference type="InterPro" id="IPR050508">
    <property type="entry name" value="Methyltransf_Superfamily"/>
</dbReference>
<organism evidence="2 3">
    <name type="scientific">Solemya velesiana gill symbiont</name>
    <dbReference type="NCBI Taxonomy" id="1918948"/>
    <lineage>
        <taxon>Bacteria</taxon>
        <taxon>Pseudomonadati</taxon>
        <taxon>Pseudomonadota</taxon>
        <taxon>Gammaproteobacteria</taxon>
        <taxon>sulfur-oxidizing symbionts</taxon>
    </lineage>
</organism>
<accession>A0A1T2KWW4</accession>
<evidence type="ECO:0000313" key="2">
    <source>
        <dbReference type="EMBL" id="OOZ37348.1"/>
    </source>
</evidence>
<protein>
    <submittedName>
        <fullName evidence="2">Cyclopropane-fatty-acyl-phospholipid synthase</fullName>
    </submittedName>
</protein>
<dbReference type="GO" id="GO:0008168">
    <property type="term" value="F:methyltransferase activity"/>
    <property type="evidence" value="ECO:0007669"/>
    <property type="project" value="TreeGrafter"/>
</dbReference>
<comment type="caution">
    <text evidence="2">The sequence shown here is derived from an EMBL/GenBank/DDBJ whole genome shotgun (WGS) entry which is preliminary data.</text>
</comment>
<dbReference type="OrthoDB" id="5800887at2"/>
<dbReference type="SUPFAM" id="SSF53335">
    <property type="entry name" value="S-adenosyl-L-methionine-dependent methyltransferases"/>
    <property type="match status" value="1"/>
</dbReference>
<dbReference type="AlphaFoldDB" id="A0A1T2KWW4"/>
<dbReference type="CDD" id="cd02440">
    <property type="entry name" value="AdoMet_MTases"/>
    <property type="match status" value="1"/>
</dbReference>
<dbReference type="Proteomes" id="UP000190896">
    <property type="component" value="Unassembled WGS sequence"/>
</dbReference>
<evidence type="ECO:0000259" key="1">
    <source>
        <dbReference type="Pfam" id="PF13649"/>
    </source>
</evidence>
<dbReference type="Gene3D" id="3.40.50.150">
    <property type="entry name" value="Vaccinia Virus protein VP39"/>
    <property type="match status" value="1"/>
</dbReference>
<keyword evidence="3" id="KW-1185">Reference proteome</keyword>
<dbReference type="PANTHER" id="PTHR42912">
    <property type="entry name" value="METHYLTRANSFERASE"/>
    <property type="match status" value="1"/>
</dbReference>
<dbReference type="InterPro" id="IPR029063">
    <property type="entry name" value="SAM-dependent_MTases_sf"/>
</dbReference>
<gene>
    <name evidence="2" type="ORF">BOW51_02980</name>
</gene>
<dbReference type="EMBL" id="MPRJ01000012">
    <property type="protein sequence ID" value="OOZ37348.1"/>
    <property type="molecule type" value="Genomic_DNA"/>
</dbReference>
<sequence length="235" mass="25254">MRPHGYRGLTASASSLPWRSAVDFLLEELALTEGQSILDIGCGTGRHAIELAKRGYKVTGLDLSSGMLAKAVEAATRAGVEVEWIHPDATRFRLADQFNAAVCLCEGAFGLLGKADDPIDQPLNILQNISRSLKPGATVILTVLNAAAMIRRYQDVEAGRFDPLTLVEAAEYPPAEGEPPISTRERGGVPTELTLLCSMAGLTVTDIWGGTAGNWGRRTIDLDEIEIMVVARKKP</sequence>
<proteinExistence type="predicted"/>
<evidence type="ECO:0000313" key="3">
    <source>
        <dbReference type="Proteomes" id="UP000190896"/>
    </source>
</evidence>
<reference evidence="2 3" key="1">
    <citation type="submission" date="2016-11" db="EMBL/GenBank/DDBJ databases">
        <title>Mixed transmission modes and dynamic genome evolution in an obligate animal-bacterial symbiosis.</title>
        <authorList>
            <person name="Russell S.L."/>
            <person name="Corbett-Detig R.B."/>
            <person name="Cavanaugh C.M."/>
        </authorList>
    </citation>
    <scope>NUCLEOTIDE SEQUENCE [LARGE SCALE GENOMIC DNA]</scope>
    <source>
        <strain evidence="2">Se-Cadez</strain>
    </source>
</reference>
<name>A0A1T2KWW4_9GAMM</name>